<gene>
    <name evidence="13" type="ORF">OM074_05675</name>
</gene>
<name>A0AAE3MC90_9BACT</name>
<comment type="subcellular location">
    <subcellularLocation>
        <location evidence="1">Membrane</location>
        <topology evidence="1">Multi-pass membrane protein</topology>
    </subcellularLocation>
</comment>
<evidence type="ECO:0000256" key="2">
    <source>
        <dbReference type="ARBA" id="ARBA00010441"/>
    </source>
</evidence>
<organism evidence="13 14">
    <name type="scientific">Plebeiibacterium marinum</name>
    <dbReference type="NCBI Taxonomy" id="2992111"/>
    <lineage>
        <taxon>Bacteria</taxon>
        <taxon>Pseudomonadati</taxon>
        <taxon>Bacteroidota</taxon>
        <taxon>Bacteroidia</taxon>
        <taxon>Marinilabiliales</taxon>
        <taxon>Marinilabiliaceae</taxon>
        <taxon>Plebeiibacterium</taxon>
    </lineage>
</organism>
<feature type="transmembrane region" description="Helical" evidence="12">
    <location>
        <begin position="67"/>
        <end position="86"/>
    </location>
</feature>
<keyword evidence="14" id="KW-1185">Reference proteome</keyword>
<keyword evidence="7" id="KW-0443">Lipid metabolism</keyword>
<dbReference type="PANTHER" id="PTHR14269">
    <property type="entry name" value="CDP-DIACYLGLYCEROL--GLYCEROL-3-PHOSPHATE 3-PHOSPHATIDYLTRANSFERASE-RELATED"/>
    <property type="match status" value="1"/>
</dbReference>
<dbReference type="InterPro" id="IPR048254">
    <property type="entry name" value="CDP_ALCOHOL_P_TRANSF_CS"/>
</dbReference>
<proteinExistence type="inferred from homology"/>
<dbReference type="GO" id="GO:0016020">
    <property type="term" value="C:membrane"/>
    <property type="evidence" value="ECO:0007669"/>
    <property type="project" value="UniProtKB-SubCell"/>
</dbReference>
<evidence type="ECO:0000256" key="9">
    <source>
        <dbReference type="ARBA" id="ARBA00023209"/>
    </source>
</evidence>
<dbReference type="Pfam" id="PF01066">
    <property type="entry name" value="CDP-OH_P_transf"/>
    <property type="match status" value="1"/>
</dbReference>
<evidence type="ECO:0000256" key="8">
    <source>
        <dbReference type="ARBA" id="ARBA00023136"/>
    </source>
</evidence>
<feature type="transmembrane region" description="Helical" evidence="12">
    <location>
        <begin position="206"/>
        <end position="234"/>
    </location>
</feature>
<evidence type="ECO:0000313" key="14">
    <source>
        <dbReference type="Proteomes" id="UP001207408"/>
    </source>
</evidence>
<evidence type="ECO:0000256" key="4">
    <source>
        <dbReference type="ARBA" id="ARBA00022679"/>
    </source>
</evidence>
<feature type="transmembrane region" description="Helical" evidence="12">
    <location>
        <begin position="136"/>
        <end position="156"/>
    </location>
</feature>
<dbReference type="AlphaFoldDB" id="A0AAE3MC90"/>
<evidence type="ECO:0000313" key="13">
    <source>
        <dbReference type="EMBL" id="MCW3805106.1"/>
    </source>
</evidence>
<protein>
    <submittedName>
        <fullName evidence="13">CDP-alcohol phosphatidyltransferase family protein</fullName>
    </submittedName>
</protein>
<dbReference type="Proteomes" id="UP001207408">
    <property type="component" value="Unassembled WGS sequence"/>
</dbReference>
<evidence type="ECO:0000256" key="7">
    <source>
        <dbReference type="ARBA" id="ARBA00023098"/>
    </source>
</evidence>
<sequence length="242" mass="26789">MSIKKHIPNTITSLNLFCGALAAFFAFNGKIDVAAFFVFAGALFDFSDGFAARMLKAYSPIGKELDSLADMISFGFAPMAILHAMLKQIVMGDMEGDMFQYDLISIAFVLSPFIVTVFSGLRLAKFNVDTRQTESFIGLTTTATGMFLSSLGYVFVHDNGMFSGLVHNQWLLLSFVPIFCFLLVSEIPMFSLKFKNFKLLENIDRYILLLCSLAFIVYFGIGGIALVIALYVAFSIVKLIVK</sequence>
<keyword evidence="9" id="KW-0594">Phospholipid biosynthesis</keyword>
<feature type="transmembrane region" description="Helical" evidence="12">
    <location>
        <begin position="98"/>
        <end position="124"/>
    </location>
</feature>
<feature type="transmembrane region" description="Helical" evidence="12">
    <location>
        <begin position="33"/>
        <end position="55"/>
    </location>
</feature>
<evidence type="ECO:0000256" key="11">
    <source>
        <dbReference type="RuleBase" id="RU003750"/>
    </source>
</evidence>
<dbReference type="GO" id="GO:0016780">
    <property type="term" value="F:phosphotransferase activity, for other substituted phosphate groups"/>
    <property type="evidence" value="ECO:0007669"/>
    <property type="project" value="InterPro"/>
</dbReference>
<evidence type="ECO:0000256" key="3">
    <source>
        <dbReference type="ARBA" id="ARBA00022516"/>
    </source>
</evidence>
<comment type="similarity">
    <text evidence="2 11">Belongs to the CDP-alcohol phosphatidyltransferase class-I family.</text>
</comment>
<evidence type="ECO:0000256" key="10">
    <source>
        <dbReference type="ARBA" id="ARBA00023264"/>
    </source>
</evidence>
<evidence type="ECO:0000256" key="1">
    <source>
        <dbReference type="ARBA" id="ARBA00004141"/>
    </source>
</evidence>
<feature type="transmembrane region" description="Helical" evidence="12">
    <location>
        <begin position="168"/>
        <end position="185"/>
    </location>
</feature>
<evidence type="ECO:0000256" key="12">
    <source>
        <dbReference type="SAM" id="Phobius"/>
    </source>
</evidence>
<keyword evidence="5 12" id="KW-0812">Transmembrane</keyword>
<evidence type="ECO:0000256" key="5">
    <source>
        <dbReference type="ARBA" id="ARBA00022692"/>
    </source>
</evidence>
<dbReference type="InterPro" id="IPR050324">
    <property type="entry name" value="CDP-alcohol_PTase-I"/>
</dbReference>
<dbReference type="Gene3D" id="1.20.120.1760">
    <property type="match status" value="1"/>
</dbReference>
<comment type="caution">
    <text evidence="13">The sequence shown here is derived from an EMBL/GenBank/DDBJ whole genome shotgun (WGS) entry which is preliminary data.</text>
</comment>
<feature type="transmembrane region" description="Helical" evidence="12">
    <location>
        <begin position="7"/>
        <end position="27"/>
    </location>
</feature>
<keyword evidence="4 11" id="KW-0808">Transferase</keyword>
<dbReference type="PROSITE" id="PS00379">
    <property type="entry name" value="CDP_ALCOHOL_P_TRANSF"/>
    <property type="match status" value="1"/>
</dbReference>
<keyword evidence="3" id="KW-0444">Lipid biosynthesis</keyword>
<keyword evidence="6 12" id="KW-1133">Transmembrane helix</keyword>
<evidence type="ECO:0000256" key="6">
    <source>
        <dbReference type="ARBA" id="ARBA00022989"/>
    </source>
</evidence>
<keyword evidence="10" id="KW-1208">Phospholipid metabolism</keyword>
<accession>A0AAE3MC90</accession>
<dbReference type="GO" id="GO:0008654">
    <property type="term" value="P:phospholipid biosynthetic process"/>
    <property type="evidence" value="ECO:0007669"/>
    <property type="project" value="UniProtKB-KW"/>
</dbReference>
<dbReference type="InterPro" id="IPR043130">
    <property type="entry name" value="CDP-OH_PTrfase_TM_dom"/>
</dbReference>
<dbReference type="RefSeq" id="WP_301198348.1">
    <property type="nucleotide sequence ID" value="NZ_JAPDPI010000008.1"/>
</dbReference>
<reference evidence="13" key="1">
    <citation type="submission" date="2022-10" db="EMBL/GenBank/DDBJ databases">
        <authorList>
            <person name="Yu W.X."/>
        </authorList>
    </citation>
    <scope>NUCLEOTIDE SEQUENCE</scope>
    <source>
        <strain evidence="13">D04</strain>
    </source>
</reference>
<dbReference type="EMBL" id="JAPDPI010000008">
    <property type="protein sequence ID" value="MCW3805106.1"/>
    <property type="molecule type" value="Genomic_DNA"/>
</dbReference>
<dbReference type="PANTHER" id="PTHR14269:SF61">
    <property type="entry name" value="CDP-DIACYLGLYCEROL--SERINE O-PHOSPHATIDYLTRANSFERASE"/>
    <property type="match status" value="1"/>
</dbReference>
<dbReference type="InterPro" id="IPR000462">
    <property type="entry name" value="CDP-OH_P_trans"/>
</dbReference>
<keyword evidence="8 12" id="KW-0472">Membrane</keyword>